<dbReference type="PANTHER" id="PTHR38110:SF1">
    <property type="entry name" value="THIOESTERASE DOMAIN-CONTAINING PROTEIN"/>
    <property type="match status" value="1"/>
</dbReference>
<keyword evidence="5" id="KW-1185">Reference proteome</keyword>
<dbReference type="InterPro" id="IPR042171">
    <property type="entry name" value="Acyl-CoA_hotdog"/>
</dbReference>
<dbReference type="SUPFAM" id="SSF54637">
    <property type="entry name" value="Thioesterase/thiol ester dehydrase-isomerase"/>
    <property type="match status" value="2"/>
</dbReference>
<dbReference type="InterPro" id="IPR049449">
    <property type="entry name" value="TesB_ACOT8-like_N"/>
</dbReference>
<dbReference type="RefSeq" id="WP_179480320.1">
    <property type="nucleotide sequence ID" value="NZ_JACCFW010000001.1"/>
</dbReference>
<organism evidence="4 5">
    <name type="scientific">Allobranchiibius huperziae</name>
    <dbReference type="NCBI Taxonomy" id="1874116"/>
    <lineage>
        <taxon>Bacteria</taxon>
        <taxon>Bacillati</taxon>
        <taxon>Actinomycetota</taxon>
        <taxon>Actinomycetes</taxon>
        <taxon>Micrococcales</taxon>
        <taxon>Dermacoccaceae</taxon>
        <taxon>Allobranchiibius</taxon>
    </lineage>
</organism>
<sequence length="276" mass="29049">MSEFDEAITTTGPGDDGAYVGALTDEWGIGEAVNGGLLMALAARATGDASQRAGGHTDTLSFSGIFLSPSSPGQIHARPTVLRTGRSMSSAEVVVTQPVDGVDVERFRALLTLGDLDRYTDTPRKSVIPSPTAPLSECMSAGDAPPSLSQSGLLKRLDLRLDPATVGWAVGAPSGHGELRGWLRLQDDREPDALSLLLALDAFPPVVFDLGSQGWAPTIEFTGYVRARPAPGWLQVRTHTDHVAGGLFNEDCTVWDSTGALVAQSRQLGAARFPAT</sequence>
<dbReference type="Gene3D" id="2.40.160.210">
    <property type="entry name" value="Acyl-CoA thioesterase, double hotdog domain"/>
    <property type="match status" value="1"/>
</dbReference>
<evidence type="ECO:0000256" key="1">
    <source>
        <dbReference type="SAM" id="MobiDB-lite"/>
    </source>
</evidence>
<evidence type="ECO:0000313" key="5">
    <source>
        <dbReference type="Proteomes" id="UP000571817"/>
    </source>
</evidence>
<feature type="domain" description="Acyl-CoA thioesterase-like N-terminal HotDog" evidence="2">
    <location>
        <begin position="24"/>
        <end position="113"/>
    </location>
</feature>
<dbReference type="AlphaFoldDB" id="A0A853DI07"/>
<dbReference type="InterPro" id="IPR052389">
    <property type="entry name" value="Sec_Metab_Biosynth-Assoc"/>
</dbReference>
<feature type="region of interest" description="Disordered" evidence="1">
    <location>
        <begin position="122"/>
        <end position="146"/>
    </location>
</feature>
<dbReference type="InterPro" id="IPR049450">
    <property type="entry name" value="ACOT8-like_C"/>
</dbReference>
<protein>
    <submittedName>
        <fullName evidence="4">Acyl-CoA thioesterase</fullName>
    </submittedName>
</protein>
<dbReference type="Pfam" id="PF20789">
    <property type="entry name" value="4HBT_3C"/>
    <property type="match status" value="1"/>
</dbReference>
<feature type="domain" description="Acyl-CoA thioesterase-like C-terminal" evidence="3">
    <location>
        <begin position="143"/>
        <end position="269"/>
    </location>
</feature>
<comment type="caution">
    <text evidence="4">The sequence shown here is derived from an EMBL/GenBank/DDBJ whole genome shotgun (WGS) entry which is preliminary data.</text>
</comment>
<dbReference type="Proteomes" id="UP000571817">
    <property type="component" value="Unassembled WGS sequence"/>
</dbReference>
<dbReference type="EMBL" id="JACCFW010000001">
    <property type="protein sequence ID" value="NYJ74441.1"/>
    <property type="molecule type" value="Genomic_DNA"/>
</dbReference>
<dbReference type="InterPro" id="IPR029069">
    <property type="entry name" value="HotDog_dom_sf"/>
</dbReference>
<name>A0A853DI07_9MICO</name>
<evidence type="ECO:0000259" key="2">
    <source>
        <dbReference type="Pfam" id="PF13622"/>
    </source>
</evidence>
<dbReference type="Pfam" id="PF13622">
    <property type="entry name" value="4HBT_3"/>
    <property type="match status" value="1"/>
</dbReference>
<evidence type="ECO:0000313" key="4">
    <source>
        <dbReference type="EMBL" id="NYJ74441.1"/>
    </source>
</evidence>
<dbReference type="PANTHER" id="PTHR38110">
    <property type="entry name" value="CHROMOSOME 23, WHOLE GENOME SHOTGUN SEQUENCE"/>
    <property type="match status" value="1"/>
</dbReference>
<proteinExistence type="predicted"/>
<gene>
    <name evidence="4" type="ORF">HNR15_001404</name>
</gene>
<evidence type="ECO:0000259" key="3">
    <source>
        <dbReference type="Pfam" id="PF20789"/>
    </source>
</evidence>
<reference evidence="4 5" key="1">
    <citation type="submission" date="2020-07" db="EMBL/GenBank/DDBJ databases">
        <title>Sequencing the genomes of 1000 actinobacteria strains.</title>
        <authorList>
            <person name="Klenk H.-P."/>
        </authorList>
    </citation>
    <scope>NUCLEOTIDE SEQUENCE [LARGE SCALE GENOMIC DNA]</scope>
    <source>
        <strain evidence="4 5">DSM 29531</strain>
    </source>
</reference>
<accession>A0A853DI07</accession>